<evidence type="ECO:0000259" key="1">
    <source>
        <dbReference type="Pfam" id="PF06722"/>
    </source>
</evidence>
<keyword evidence="3" id="KW-1185">Reference proteome</keyword>
<dbReference type="GO" id="GO:0016758">
    <property type="term" value="F:hexosyltransferase activity"/>
    <property type="evidence" value="ECO:0007669"/>
    <property type="project" value="UniProtKB-ARBA"/>
</dbReference>
<dbReference type="FunFam" id="3.40.50.2000:FF:000072">
    <property type="entry name" value="Glycosyl transferase"/>
    <property type="match status" value="1"/>
</dbReference>
<dbReference type="InterPro" id="IPR050426">
    <property type="entry name" value="Glycosyltransferase_28"/>
</dbReference>
<dbReference type="SUPFAM" id="SSF53756">
    <property type="entry name" value="UDP-Glycosyltransferase/glycogen phosphorylase"/>
    <property type="match status" value="1"/>
</dbReference>
<dbReference type="GO" id="GO:0017000">
    <property type="term" value="P:antibiotic biosynthetic process"/>
    <property type="evidence" value="ECO:0007669"/>
    <property type="project" value="UniProtKB-ARBA"/>
</dbReference>
<gene>
    <name evidence="2" type="ORF">LK09_16430</name>
</gene>
<dbReference type="Proteomes" id="UP000031030">
    <property type="component" value="Unassembled WGS sequence"/>
</dbReference>
<dbReference type="PANTHER" id="PTHR48050:SF13">
    <property type="entry name" value="STEROL 3-BETA-GLUCOSYLTRANSFERASE UGT80A2"/>
    <property type="match status" value="1"/>
</dbReference>
<reference evidence="2 3" key="1">
    <citation type="submission" date="2014-11" db="EMBL/GenBank/DDBJ databases">
        <title>Genome sequence of Microbacterium mangrovi MUSC 115(T).</title>
        <authorList>
            <person name="Lee L.-H."/>
        </authorList>
    </citation>
    <scope>NUCLEOTIDE SEQUENCE [LARGE SCALE GENOMIC DNA]</scope>
    <source>
        <strain evidence="2 3">MUSC 115</strain>
    </source>
</reference>
<dbReference type="CDD" id="cd03784">
    <property type="entry name" value="GT1_Gtf-like"/>
    <property type="match status" value="1"/>
</dbReference>
<evidence type="ECO:0000313" key="2">
    <source>
        <dbReference type="EMBL" id="KHK96216.1"/>
    </source>
</evidence>
<dbReference type="GO" id="GO:0008194">
    <property type="term" value="F:UDP-glycosyltransferase activity"/>
    <property type="evidence" value="ECO:0007669"/>
    <property type="project" value="InterPro"/>
</dbReference>
<comment type="caution">
    <text evidence="2">The sequence shown here is derived from an EMBL/GenBank/DDBJ whole genome shotgun (WGS) entry which is preliminary data.</text>
</comment>
<dbReference type="InterPro" id="IPR002213">
    <property type="entry name" value="UDP_glucos_trans"/>
</dbReference>
<dbReference type="Gene3D" id="3.40.50.2000">
    <property type="entry name" value="Glycogen Phosphorylase B"/>
    <property type="match status" value="2"/>
</dbReference>
<dbReference type="InterPro" id="IPR010610">
    <property type="entry name" value="EryCIII-like_C"/>
</dbReference>
<dbReference type="RefSeq" id="WP_039401939.1">
    <property type="nucleotide sequence ID" value="NZ_JTDK01000016.1"/>
</dbReference>
<proteinExistence type="predicted"/>
<dbReference type="STRING" id="1348253.LK09_16430"/>
<dbReference type="EMBL" id="JTDK01000016">
    <property type="protein sequence ID" value="KHK96216.1"/>
    <property type="molecule type" value="Genomic_DNA"/>
</dbReference>
<sequence length="419" mass="44011">MGRFLLTAMPFVGHVGPLTAVARALVERGHDVRFYTGPRFRERVEASGARLVPWNAAPDFDENDMAATFPRLVGKKGMRQMLINVADCFIATAPAQVVDLTAEWEREPWDVLAADEVSIGAVLFCEKRGMPRATVCILPLNLPGPAGPPSGMGIRPGTNALTRARDAALRGLVPVISKPLAKPIADAERGAGLTPTGRTMDRIVFSDTLIAASGSPLLDYGRADRPAHLRFVGELAAAPRTSALPAWWSDLDDRRVVLVTQGTQNIDPHDLVRPALEAMAGRDLIVVATTGVPGQDAFPFPVPANARVAGYVPFSELLPRVDLAITNGGWGGTIAALAHGIPLVVAGGDLDKPEVAARVAWSGAGVNLRTGTPKAADVGGAVDRVLRDPSFRRAAAAVGAQLRGLGGAARTADLLAGML</sequence>
<feature type="domain" description="Erythromycin biosynthesis protein CIII-like C-terminal" evidence="1">
    <location>
        <begin position="302"/>
        <end position="399"/>
    </location>
</feature>
<dbReference type="OrthoDB" id="6620093at2"/>
<name>A0A0B1ZZQ3_9MICO</name>
<evidence type="ECO:0000313" key="3">
    <source>
        <dbReference type="Proteomes" id="UP000031030"/>
    </source>
</evidence>
<dbReference type="Pfam" id="PF06722">
    <property type="entry name" value="EryCIII-like_C"/>
    <property type="match status" value="1"/>
</dbReference>
<protein>
    <recommendedName>
        <fullName evidence="1">Erythromycin biosynthesis protein CIII-like C-terminal domain-containing protein</fullName>
    </recommendedName>
</protein>
<dbReference type="AlphaFoldDB" id="A0A0B1ZZQ3"/>
<dbReference type="PANTHER" id="PTHR48050">
    <property type="entry name" value="STEROL 3-BETA-GLUCOSYLTRANSFERASE"/>
    <property type="match status" value="1"/>
</dbReference>
<accession>A0A0B1ZZQ3</accession>
<organism evidence="2 3">
    <name type="scientific">Microbacterium mangrovi</name>
    <dbReference type="NCBI Taxonomy" id="1348253"/>
    <lineage>
        <taxon>Bacteria</taxon>
        <taxon>Bacillati</taxon>
        <taxon>Actinomycetota</taxon>
        <taxon>Actinomycetes</taxon>
        <taxon>Micrococcales</taxon>
        <taxon>Microbacteriaceae</taxon>
        <taxon>Microbacterium</taxon>
    </lineage>
</organism>